<dbReference type="InterPro" id="IPR004360">
    <property type="entry name" value="Glyas_Fos-R_dOase_dom"/>
</dbReference>
<evidence type="ECO:0000313" key="4">
    <source>
        <dbReference type="Proteomes" id="UP001336314"/>
    </source>
</evidence>
<evidence type="ECO:0000313" key="3">
    <source>
        <dbReference type="EMBL" id="MEE2002896.1"/>
    </source>
</evidence>
<evidence type="ECO:0000259" key="2">
    <source>
        <dbReference type="PROSITE" id="PS51819"/>
    </source>
</evidence>
<reference evidence="3 4" key="1">
    <citation type="submission" date="2023-07" db="EMBL/GenBank/DDBJ databases">
        <title>Alkalimonas sp., MEB108 novel, alkaliphilic bacterium isolated from Lonar Lake, India.</title>
        <authorList>
            <person name="Joshi A."/>
            <person name="Thite S."/>
        </authorList>
    </citation>
    <scope>NUCLEOTIDE SEQUENCE [LARGE SCALE GENOMIC DNA]</scope>
    <source>
        <strain evidence="3 4">MEB108</strain>
    </source>
</reference>
<dbReference type="EMBL" id="JAUHLI010000018">
    <property type="protein sequence ID" value="MEE2002896.1"/>
    <property type="molecule type" value="Genomic_DNA"/>
</dbReference>
<gene>
    <name evidence="3" type="ORF">QWY20_15675</name>
</gene>
<dbReference type="CDD" id="cd06587">
    <property type="entry name" value="VOC"/>
    <property type="match status" value="1"/>
</dbReference>
<keyword evidence="1" id="KW-0732">Signal</keyword>
<dbReference type="Proteomes" id="UP001336314">
    <property type="component" value="Unassembled WGS sequence"/>
</dbReference>
<feature type="signal peptide" evidence="1">
    <location>
        <begin position="1"/>
        <end position="23"/>
    </location>
</feature>
<dbReference type="Pfam" id="PF00903">
    <property type="entry name" value="Glyoxalase"/>
    <property type="match status" value="1"/>
</dbReference>
<dbReference type="Gene3D" id="3.10.180.10">
    <property type="entry name" value="2,3-Dihydroxybiphenyl 1,2-Dioxygenase, domain 1"/>
    <property type="match status" value="1"/>
</dbReference>
<name>A0ABU7J8L9_9GAMM</name>
<dbReference type="RefSeq" id="WP_330129941.1">
    <property type="nucleotide sequence ID" value="NZ_JAUHLI010000018.1"/>
</dbReference>
<evidence type="ECO:0000256" key="1">
    <source>
        <dbReference type="SAM" id="SignalP"/>
    </source>
</evidence>
<organism evidence="3 4">
    <name type="scientific">Alkalimonas cellulosilytica</name>
    <dbReference type="NCBI Taxonomy" id="3058395"/>
    <lineage>
        <taxon>Bacteria</taxon>
        <taxon>Pseudomonadati</taxon>
        <taxon>Pseudomonadota</taxon>
        <taxon>Gammaproteobacteria</taxon>
        <taxon>Alkalimonas</taxon>
    </lineage>
</organism>
<accession>A0ABU7J8L9</accession>
<dbReference type="PROSITE" id="PS51819">
    <property type="entry name" value="VOC"/>
    <property type="match status" value="1"/>
</dbReference>
<feature type="chain" id="PRO_5046906122" evidence="1">
    <location>
        <begin position="24"/>
        <end position="194"/>
    </location>
</feature>
<sequence>MLRIRFISVVLTYGLFTSAMINAAPVPDSDRLPVDIRRTTFIVEDVDTSLALYRDALGLRVIYDQVLVSPMDNGGERKRRLVLLQANDDFIGAVGLLEYMHPRKPQRQEHFSEPVPGDPIVVINAQDLDKRWAKVAASKGVQVITAPHLVHYPRADGGQIGVMMSMIRDADGYWLEINQLLDAPARAEDASDAQ</sequence>
<keyword evidence="4" id="KW-1185">Reference proteome</keyword>
<dbReference type="InterPro" id="IPR037523">
    <property type="entry name" value="VOC_core"/>
</dbReference>
<feature type="domain" description="VOC" evidence="2">
    <location>
        <begin position="35"/>
        <end position="180"/>
    </location>
</feature>
<dbReference type="InterPro" id="IPR029068">
    <property type="entry name" value="Glyas_Bleomycin-R_OHBP_Dase"/>
</dbReference>
<dbReference type="SUPFAM" id="SSF54593">
    <property type="entry name" value="Glyoxalase/Bleomycin resistance protein/Dihydroxybiphenyl dioxygenase"/>
    <property type="match status" value="1"/>
</dbReference>
<comment type="caution">
    <text evidence="3">The sequence shown here is derived from an EMBL/GenBank/DDBJ whole genome shotgun (WGS) entry which is preliminary data.</text>
</comment>
<protein>
    <submittedName>
        <fullName evidence="3">VOC family protein</fullName>
    </submittedName>
</protein>
<proteinExistence type="predicted"/>